<keyword evidence="2" id="KW-0812">Transmembrane</keyword>
<feature type="transmembrane region" description="Helical" evidence="2">
    <location>
        <begin position="72"/>
        <end position="97"/>
    </location>
</feature>
<name>A0AAW1UUW0_9CUCU</name>
<dbReference type="Proteomes" id="UP001431783">
    <property type="component" value="Unassembled WGS sequence"/>
</dbReference>
<evidence type="ECO:0000259" key="3">
    <source>
        <dbReference type="PROSITE" id="PS50042"/>
    </source>
</evidence>
<keyword evidence="2" id="KW-0472">Membrane</keyword>
<proteinExistence type="predicted"/>
<dbReference type="Pfam" id="PF00027">
    <property type="entry name" value="cNMP_binding"/>
    <property type="match status" value="1"/>
</dbReference>
<dbReference type="GO" id="GO:0098855">
    <property type="term" value="C:HCN channel complex"/>
    <property type="evidence" value="ECO:0007669"/>
    <property type="project" value="TreeGrafter"/>
</dbReference>
<dbReference type="SMART" id="SM00100">
    <property type="entry name" value="cNMP"/>
    <property type="match status" value="1"/>
</dbReference>
<dbReference type="InterPro" id="IPR018490">
    <property type="entry name" value="cNMP-bd_dom_sf"/>
</dbReference>
<dbReference type="GO" id="GO:0035725">
    <property type="term" value="P:sodium ion transmembrane transport"/>
    <property type="evidence" value="ECO:0007669"/>
    <property type="project" value="TreeGrafter"/>
</dbReference>
<dbReference type="InterPro" id="IPR014710">
    <property type="entry name" value="RmlC-like_jellyroll"/>
</dbReference>
<dbReference type="InterPro" id="IPR000595">
    <property type="entry name" value="cNMP-bd_dom"/>
</dbReference>
<feature type="coiled-coil region" evidence="1">
    <location>
        <begin position="496"/>
        <end position="527"/>
    </location>
</feature>
<reference evidence="4 5" key="1">
    <citation type="submission" date="2023-03" db="EMBL/GenBank/DDBJ databases">
        <title>Genome insight into feeding habits of ladybird beetles.</title>
        <authorList>
            <person name="Li H.-S."/>
            <person name="Huang Y.-H."/>
            <person name="Pang H."/>
        </authorList>
    </citation>
    <scope>NUCLEOTIDE SEQUENCE [LARGE SCALE GENOMIC DNA]</scope>
    <source>
        <strain evidence="4">SYSU_2023b</strain>
        <tissue evidence="4">Whole body</tissue>
    </source>
</reference>
<dbReference type="SUPFAM" id="SSF51206">
    <property type="entry name" value="cAMP-binding domain-like"/>
    <property type="match status" value="1"/>
</dbReference>
<gene>
    <name evidence="4" type="ORF">WA026_001948</name>
</gene>
<feature type="transmembrane region" description="Helical" evidence="2">
    <location>
        <begin position="117"/>
        <end position="134"/>
    </location>
</feature>
<dbReference type="EMBL" id="JARQZJ010000091">
    <property type="protein sequence ID" value="KAK9883761.1"/>
    <property type="molecule type" value="Genomic_DNA"/>
</dbReference>
<dbReference type="AlphaFoldDB" id="A0AAW1UUW0"/>
<protein>
    <recommendedName>
        <fullName evidence="3">Cyclic nucleotide-binding domain-containing protein</fullName>
    </recommendedName>
</protein>
<dbReference type="Gene3D" id="1.10.287.630">
    <property type="entry name" value="Helix hairpin bin"/>
    <property type="match status" value="1"/>
</dbReference>
<comment type="caution">
    <text evidence="4">The sequence shown here is derived from an EMBL/GenBank/DDBJ whole genome shotgun (WGS) entry which is preliminary data.</text>
</comment>
<dbReference type="GO" id="GO:0003254">
    <property type="term" value="P:regulation of membrane depolarization"/>
    <property type="evidence" value="ECO:0007669"/>
    <property type="project" value="TreeGrafter"/>
</dbReference>
<evidence type="ECO:0000313" key="4">
    <source>
        <dbReference type="EMBL" id="KAK9883760.1"/>
    </source>
</evidence>
<dbReference type="Gene3D" id="2.60.120.10">
    <property type="entry name" value="Jelly Rolls"/>
    <property type="match status" value="1"/>
</dbReference>
<keyword evidence="1" id="KW-0175">Coiled coil</keyword>
<evidence type="ECO:0000256" key="2">
    <source>
        <dbReference type="SAM" id="Phobius"/>
    </source>
</evidence>
<dbReference type="GO" id="GO:0005249">
    <property type="term" value="F:voltage-gated potassium channel activity"/>
    <property type="evidence" value="ECO:0007669"/>
    <property type="project" value="TreeGrafter"/>
</dbReference>
<feature type="domain" description="Cyclic nucleotide-binding" evidence="3">
    <location>
        <begin position="396"/>
        <end position="513"/>
    </location>
</feature>
<feature type="transmembrane region" description="Helical" evidence="2">
    <location>
        <begin position="294"/>
        <end position="315"/>
    </location>
</feature>
<sequence>MSMPHICTIPHETSETFLPYTDLDKNIFHKIRRKFKNATMVWKNHPQISQYYRSKTSYLEERKKEFQKKCSLVIHPLSFFWFCAEIVLTISYMVAFIYFPMYGLAPNAALVKIIEELRLLEFILLCEIFVRFFVGRLDEKHGNVDMNHCSIIRSYLLSFAFVADFCGGIPLYMIKTLGWEIPNPYATIRCLKFWRLLTFFKNCENFWKKLNVQEFSTVTRILVIILLFFHWTTFLLFNVTDAKASSPNLLIHDDELNSETMTFEQYLRTAWRAVGLLLSAHSIVTIQSKLQEKVASVVFLMLGKLSVMIFAVAFINQILRMSELETKYQGILNQLHEFMAQRKLPMTTRERILTFYEYKFQKKYVRERNINSILSDRLKREINFHTTNKLLNTVTMFEDIPSDIVAEILSNLRMEMYLPNDVIVKAGSPTDSMYFIANGTVSVTTASGREVCHLHDGAYFGEACLVLNYKKSISNVTALEICETYRLFGKTFRRCLREHQDVLTKLRKEAEEREKKTQDLENEFQEKLFQKTFVRSQTSYEEPE</sequence>
<organism evidence="4 5">
    <name type="scientific">Henosepilachna vigintioctopunctata</name>
    <dbReference type="NCBI Taxonomy" id="420089"/>
    <lineage>
        <taxon>Eukaryota</taxon>
        <taxon>Metazoa</taxon>
        <taxon>Ecdysozoa</taxon>
        <taxon>Arthropoda</taxon>
        <taxon>Hexapoda</taxon>
        <taxon>Insecta</taxon>
        <taxon>Pterygota</taxon>
        <taxon>Neoptera</taxon>
        <taxon>Endopterygota</taxon>
        <taxon>Coleoptera</taxon>
        <taxon>Polyphaga</taxon>
        <taxon>Cucujiformia</taxon>
        <taxon>Coccinelloidea</taxon>
        <taxon>Coccinellidae</taxon>
        <taxon>Epilachninae</taxon>
        <taxon>Epilachnini</taxon>
        <taxon>Henosepilachna</taxon>
    </lineage>
</organism>
<keyword evidence="2" id="KW-1133">Transmembrane helix</keyword>
<dbReference type="EMBL" id="JARQZJ010000091">
    <property type="protein sequence ID" value="KAK9883760.1"/>
    <property type="molecule type" value="Genomic_DNA"/>
</dbReference>
<accession>A0AAW1UUW0</accession>
<evidence type="ECO:0000256" key="1">
    <source>
        <dbReference type="SAM" id="Coils"/>
    </source>
</evidence>
<feature type="transmembrane region" description="Helical" evidence="2">
    <location>
        <begin position="217"/>
        <end position="237"/>
    </location>
</feature>
<keyword evidence="5" id="KW-1185">Reference proteome</keyword>
<dbReference type="PROSITE" id="PS50042">
    <property type="entry name" value="CNMP_BINDING_3"/>
    <property type="match status" value="1"/>
</dbReference>
<dbReference type="CDD" id="cd00038">
    <property type="entry name" value="CAP_ED"/>
    <property type="match status" value="1"/>
</dbReference>
<dbReference type="InterPro" id="IPR051413">
    <property type="entry name" value="K/Na_HCN_channel"/>
</dbReference>
<feature type="transmembrane region" description="Helical" evidence="2">
    <location>
        <begin position="155"/>
        <end position="174"/>
    </location>
</feature>
<dbReference type="PANTHER" id="PTHR45689">
    <property type="entry name" value="I[[H]] CHANNEL, ISOFORM E"/>
    <property type="match status" value="1"/>
</dbReference>
<dbReference type="PANTHER" id="PTHR45689:SF14">
    <property type="entry name" value="CYCLIC NUCLEOTIDE-GATED CATION CHANNEL SUBUNIT A-LIKE PROTEIN"/>
    <property type="match status" value="1"/>
</dbReference>
<evidence type="ECO:0000313" key="5">
    <source>
        <dbReference type="Proteomes" id="UP001431783"/>
    </source>
</evidence>